<gene>
    <name evidence="2" type="ORF">GOBAR_AA22468</name>
</gene>
<protein>
    <submittedName>
        <fullName evidence="2">Uncharacterized protein</fullName>
    </submittedName>
</protein>
<dbReference type="OrthoDB" id="10392285at2759"/>
<evidence type="ECO:0000313" key="2">
    <source>
        <dbReference type="EMBL" id="PPR98196.1"/>
    </source>
</evidence>
<reference evidence="2 3" key="1">
    <citation type="submission" date="2015-01" db="EMBL/GenBank/DDBJ databases">
        <title>Genome of allotetraploid Gossypium barbadense reveals genomic plasticity and fiber elongation in cotton evolution.</title>
        <authorList>
            <person name="Chen X."/>
            <person name="Liu X."/>
            <person name="Zhao B."/>
            <person name="Zheng H."/>
            <person name="Hu Y."/>
            <person name="Lu G."/>
            <person name="Yang C."/>
            <person name="Chen J."/>
            <person name="Shan C."/>
            <person name="Zhang L."/>
            <person name="Zhou Y."/>
            <person name="Wang L."/>
            <person name="Guo W."/>
            <person name="Bai Y."/>
            <person name="Ruan J."/>
            <person name="Shangguan X."/>
            <person name="Mao Y."/>
            <person name="Jiang J."/>
            <person name="Zhu Y."/>
            <person name="Lei J."/>
            <person name="Kang H."/>
            <person name="Chen S."/>
            <person name="He X."/>
            <person name="Wang R."/>
            <person name="Wang Y."/>
            <person name="Chen J."/>
            <person name="Wang L."/>
            <person name="Yu S."/>
            <person name="Wang B."/>
            <person name="Wei J."/>
            <person name="Song S."/>
            <person name="Lu X."/>
            <person name="Gao Z."/>
            <person name="Gu W."/>
            <person name="Deng X."/>
            <person name="Ma D."/>
            <person name="Wang S."/>
            <person name="Liang W."/>
            <person name="Fang L."/>
            <person name="Cai C."/>
            <person name="Zhu X."/>
            <person name="Zhou B."/>
            <person name="Zhang Y."/>
            <person name="Chen Z."/>
            <person name="Xu S."/>
            <person name="Zhu R."/>
            <person name="Wang S."/>
            <person name="Zhang T."/>
            <person name="Zhao G."/>
        </authorList>
    </citation>
    <scope>NUCLEOTIDE SEQUENCE [LARGE SCALE GENOMIC DNA]</scope>
    <source>
        <strain evidence="3">cv. Xinhai21</strain>
        <tissue evidence="2">Leaf</tissue>
    </source>
</reference>
<evidence type="ECO:0000256" key="1">
    <source>
        <dbReference type="SAM" id="MobiDB-lite"/>
    </source>
</evidence>
<dbReference type="Proteomes" id="UP000239757">
    <property type="component" value="Unassembled WGS sequence"/>
</dbReference>
<proteinExistence type="predicted"/>
<name>A0A2P5X4C7_GOSBA</name>
<sequence>MKSPAFARRVRKERKWESFSENRRAVEPRIGPQGVYVGGQRCGGYHFGATRQESRASGVGLTDEARGWQKTGTAH</sequence>
<evidence type="ECO:0000313" key="3">
    <source>
        <dbReference type="Proteomes" id="UP000239757"/>
    </source>
</evidence>
<feature type="region of interest" description="Disordered" evidence="1">
    <location>
        <begin position="1"/>
        <end position="22"/>
    </location>
</feature>
<accession>A0A2P5X4C7</accession>
<organism evidence="2 3">
    <name type="scientific">Gossypium barbadense</name>
    <name type="common">Sea Island cotton</name>
    <name type="synonym">Hibiscus barbadensis</name>
    <dbReference type="NCBI Taxonomy" id="3634"/>
    <lineage>
        <taxon>Eukaryota</taxon>
        <taxon>Viridiplantae</taxon>
        <taxon>Streptophyta</taxon>
        <taxon>Embryophyta</taxon>
        <taxon>Tracheophyta</taxon>
        <taxon>Spermatophyta</taxon>
        <taxon>Magnoliopsida</taxon>
        <taxon>eudicotyledons</taxon>
        <taxon>Gunneridae</taxon>
        <taxon>Pentapetalae</taxon>
        <taxon>rosids</taxon>
        <taxon>malvids</taxon>
        <taxon>Malvales</taxon>
        <taxon>Malvaceae</taxon>
        <taxon>Malvoideae</taxon>
        <taxon>Gossypium</taxon>
    </lineage>
</organism>
<feature type="region of interest" description="Disordered" evidence="1">
    <location>
        <begin position="51"/>
        <end position="75"/>
    </location>
</feature>
<dbReference type="EMBL" id="KZ665693">
    <property type="protein sequence ID" value="PPR98196.1"/>
    <property type="molecule type" value="Genomic_DNA"/>
</dbReference>
<dbReference type="AlphaFoldDB" id="A0A2P5X4C7"/>